<reference evidence="7 8" key="1">
    <citation type="submission" date="2019-02" db="EMBL/GenBank/DDBJ databases">
        <title>Sequencing the genomes of 1000 actinobacteria strains.</title>
        <authorList>
            <person name="Klenk H.-P."/>
        </authorList>
    </citation>
    <scope>NUCLEOTIDE SEQUENCE [LARGE SCALE GENOMIC DNA]</scope>
    <source>
        <strain evidence="7 8">DSM 44509</strain>
    </source>
</reference>
<comment type="similarity">
    <text evidence="1">Belongs to the N(4)/N(6)-methyltransferase family.</text>
</comment>
<dbReference type="AlphaFoldDB" id="A0A4Q7Y9D2"/>
<keyword evidence="2 7" id="KW-0489">Methyltransferase</keyword>
<dbReference type="GO" id="GO:0032259">
    <property type="term" value="P:methylation"/>
    <property type="evidence" value="ECO:0007669"/>
    <property type="project" value="UniProtKB-KW"/>
</dbReference>
<dbReference type="InterPro" id="IPR002295">
    <property type="entry name" value="N4/N6-MTase_EcoPI_Mod-like"/>
</dbReference>
<evidence type="ECO:0000256" key="4">
    <source>
        <dbReference type="ARBA" id="ARBA00022691"/>
    </source>
</evidence>
<evidence type="ECO:0000313" key="7">
    <source>
        <dbReference type="EMBL" id="RZU33398.1"/>
    </source>
</evidence>
<dbReference type="InterPro" id="IPR002052">
    <property type="entry name" value="DNA_methylase_N6_adenine_CS"/>
</dbReference>
<comment type="caution">
    <text evidence="7">The sequence shown here is derived from an EMBL/GenBank/DDBJ whole genome shotgun (WGS) entry which is preliminary data.</text>
</comment>
<evidence type="ECO:0000313" key="8">
    <source>
        <dbReference type="Proteomes" id="UP000292507"/>
    </source>
</evidence>
<dbReference type="Pfam" id="PF01555">
    <property type="entry name" value="N6_N4_Mtase"/>
    <property type="match status" value="1"/>
</dbReference>
<dbReference type="InterPro" id="IPR029063">
    <property type="entry name" value="SAM-dependent_MTases_sf"/>
</dbReference>
<dbReference type="Proteomes" id="UP000292507">
    <property type="component" value="Unassembled WGS sequence"/>
</dbReference>
<accession>A0A4Q7Y9D2</accession>
<dbReference type="InterPro" id="IPR002941">
    <property type="entry name" value="DNA_methylase_N4/N6"/>
</dbReference>
<dbReference type="Gene3D" id="3.40.50.150">
    <property type="entry name" value="Vaccinia Virus protein VP39"/>
    <property type="match status" value="1"/>
</dbReference>
<dbReference type="PRINTS" id="PR00506">
    <property type="entry name" value="D21N6MTFRASE"/>
</dbReference>
<organism evidence="7 8">
    <name type="scientific">Blastococcus saxobsidens</name>
    <dbReference type="NCBI Taxonomy" id="138336"/>
    <lineage>
        <taxon>Bacteria</taxon>
        <taxon>Bacillati</taxon>
        <taxon>Actinomycetota</taxon>
        <taxon>Actinomycetes</taxon>
        <taxon>Geodermatophilales</taxon>
        <taxon>Geodermatophilaceae</taxon>
        <taxon>Blastococcus</taxon>
    </lineage>
</organism>
<evidence type="ECO:0000256" key="1">
    <source>
        <dbReference type="ARBA" id="ARBA00006594"/>
    </source>
</evidence>
<evidence type="ECO:0000256" key="2">
    <source>
        <dbReference type="ARBA" id="ARBA00022603"/>
    </source>
</evidence>
<dbReference type="RefSeq" id="WP_104526779.1">
    <property type="nucleotide sequence ID" value="NZ_POQT01000002.1"/>
</dbReference>
<evidence type="ECO:0000256" key="3">
    <source>
        <dbReference type="ARBA" id="ARBA00022679"/>
    </source>
</evidence>
<dbReference type="PROSITE" id="PS00092">
    <property type="entry name" value="N6_MTASE"/>
    <property type="match status" value="1"/>
</dbReference>
<evidence type="ECO:0000256" key="5">
    <source>
        <dbReference type="SAM" id="MobiDB-lite"/>
    </source>
</evidence>
<dbReference type="EMBL" id="SHKV01000001">
    <property type="protein sequence ID" value="RZU33398.1"/>
    <property type="molecule type" value="Genomic_DNA"/>
</dbReference>
<feature type="region of interest" description="Disordered" evidence="5">
    <location>
        <begin position="213"/>
        <end position="239"/>
    </location>
</feature>
<feature type="region of interest" description="Disordered" evidence="5">
    <location>
        <begin position="538"/>
        <end position="557"/>
    </location>
</feature>
<gene>
    <name evidence="7" type="ORF">BKA19_3120</name>
</gene>
<name>A0A4Q7Y9D2_9ACTN</name>
<dbReference type="GO" id="GO:0008170">
    <property type="term" value="F:N-methyltransferase activity"/>
    <property type="evidence" value="ECO:0007669"/>
    <property type="project" value="InterPro"/>
</dbReference>
<protein>
    <submittedName>
        <fullName evidence="7">DNA methylase</fullName>
    </submittedName>
</protein>
<dbReference type="OrthoDB" id="9773060at2"/>
<keyword evidence="8" id="KW-1185">Reference proteome</keyword>
<sequence length="557" mass="62677">MPRYEGRLELTWTNKHERLLAHDDGSYEWLPASDYRVAEVRLLRNIGDVGGVRKRRAEDNLLIRGDALSALTSLTKLPEFRREYVGKVKVAYLDPPFNTGQAFSHYDDALEHSVWLTMMRDRLLQIWELLREDGSVWVHLDDSEASYCRVLLDELFGRENFVTSVVWEKDQGRRNDTDISTVHDYILVFAKNRQAWKKTRNLLPRLEDQIKRYRNPDNDPRGPWLQGADSTAKSGTEKNRFEVLLPSGRQVRPPKGVYWRFSPDTFDQALFEGRVYFGADGNGMPIIKRYLTDVQQGVVPRTWWPASEVGSNMSAKRDHLRKLLPDVEPFATPKPEPLLHRILHIASNPGDIVLDCFAGSGTTAAVAQKMGRRWVAIERVPDTVETYTLPRLTKVLKGEDPGGITSLVGWTGGGVGFRVLDVAPSMFESENGLVYLHDAMSNGDLAEATAAQLGYEYKPEPPFAGLKGRTRLAVVDGVVNEDVVRLLVSALADSERVVICGTGLDSEARAVLRELRPGSSLRKIPAALLERYRAPHRRVRREAPESTAEPVLTGTDA</sequence>
<proteinExistence type="inferred from homology"/>
<dbReference type="GO" id="GO:0003677">
    <property type="term" value="F:DNA binding"/>
    <property type="evidence" value="ECO:0007669"/>
    <property type="project" value="InterPro"/>
</dbReference>
<evidence type="ECO:0000259" key="6">
    <source>
        <dbReference type="Pfam" id="PF01555"/>
    </source>
</evidence>
<keyword evidence="3" id="KW-0808">Transferase</keyword>
<keyword evidence="4" id="KW-0949">S-adenosyl-L-methionine</keyword>
<feature type="domain" description="DNA methylase N-4/N-6" evidence="6">
    <location>
        <begin position="88"/>
        <end position="385"/>
    </location>
</feature>
<dbReference type="SUPFAM" id="SSF53335">
    <property type="entry name" value="S-adenosyl-L-methionine-dependent methyltransferases"/>
    <property type="match status" value="1"/>
</dbReference>